<dbReference type="InterPro" id="IPR045851">
    <property type="entry name" value="AMP-bd_C_sf"/>
</dbReference>
<comment type="similarity">
    <text evidence="1">Belongs to the ATP-dependent AMP-binding enzyme family.</text>
</comment>
<organism evidence="3 4">
    <name type="scientific">Streptomyces cheonanensis</name>
    <dbReference type="NCBI Taxonomy" id="312720"/>
    <lineage>
        <taxon>Bacteria</taxon>
        <taxon>Bacillati</taxon>
        <taxon>Actinomycetota</taxon>
        <taxon>Actinomycetes</taxon>
        <taxon>Kitasatosporales</taxon>
        <taxon>Streptomycetaceae</taxon>
        <taxon>Streptomyces</taxon>
    </lineage>
</organism>
<dbReference type="PROSITE" id="PS00455">
    <property type="entry name" value="AMP_BINDING"/>
    <property type="match status" value="1"/>
</dbReference>
<dbReference type="PANTHER" id="PTHR22754">
    <property type="entry name" value="DISCO-INTERACTING PROTEIN 2 DIP2 -RELATED"/>
    <property type="match status" value="1"/>
</dbReference>
<feature type="domain" description="AMP-dependent synthetase/ligase" evidence="2">
    <location>
        <begin position="26"/>
        <end position="418"/>
    </location>
</feature>
<dbReference type="InterPro" id="IPR042099">
    <property type="entry name" value="ANL_N_sf"/>
</dbReference>
<keyword evidence="4" id="KW-1185">Reference proteome</keyword>
<evidence type="ECO:0000313" key="3">
    <source>
        <dbReference type="EMBL" id="GAA2041430.1"/>
    </source>
</evidence>
<dbReference type="EMBL" id="BAAANQ010000001">
    <property type="protein sequence ID" value="GAA2041430.1"/>
    <property type="molecule type" value="Genomic_DNA"/>
</dbReference>
<accession>A0ABP5GAD8</accession>
<gene>
    <name evidence="3" type="ORF">GCM10009757_03900</name>
</gene>
<evidence type="ECO:0000313" key="4">
    <source>
        <dbReference type="Proteomes" id="UP001403094"/>
    </source>
</evidence>
<comment type="caution">
    <text evidence="3">The sequence shown here is derived from an EMBL/GenBank/DDBJ whole genome shotgun (WGS) entry which is preliminary data.</text>
</comment>
<evidence type="ECO:0000256" key="1">
    <source>
        <dbReference type="ARBA" id="ARBA00006432"/>
    </source>
</evidence>
<dbReference type="RefSeq" id="WP_346069389.1">
    <property type="nucleotide sequence ID" value="NZ_BAAANQ010000001.1"/>
</dbReference>
<dbReference type="Pfam" id="PF00501">
    <property type="entry name" value="AMP-binding"/>
    <property type="match status" value="1"/>
</dbReference>
<dbReference type="SUPFAM" id="SSF56801">
    <property type="entry name" value="Acetyl-CoA synthetase-like"/>
    <property type="match status" value="1"/>
</dbReference>
<dbReference type="InterPro" id="IPR020845">
    <property type="entry name" value="AMP-binding_CS"/>
</dbReference>
<dbReference type="Gene3D" id="3.30.300.30">
    <property type="match status" value="1"/>
</dbReference>
<name>A0ABP5GAD8_9ACTN</name>
<dbReference type="InterPro" id="IPR000873">
    <property type="entry name" value="AMP-dep_synth/lig_dom"/>
</dbReference>
<dbReference type="Gene3D" id="3.40.50.12780">
    <property type="entry name" value="N-terminal domain of ligase-like"/>
    <property type="match status" value="1"/>
</dbReference>
<dbReference type="PANTHER" id="PTHR22754:SF32">
    <property type="entry name" value="DISCO-INTERACTING PROTEIN 2"/>
    <property type="match status" value="1"/>
</dbReference>
<evidence type="ECO:0000259" key="2">
    <source>
        <dbReference type="Pfam" id="PF00501"/>
    </source>
</evidence>
<sequence length="589" mass="61520">MTTTTPEQAAPLPTTVTLLDGLFTYAAERHPRQLIGSTDPARALPFARLEHDGLALAAALLERGARRGTPVVFPAGDAADFFPVLNAIVSLGAIAVPVSARAGRNPASAARLRHIVEDCEAALVLADDDAVPVLRDVLRGVPTRPLTELLTAARAAGPPATPPPGLRPADRDPGDLALIQYTSGSTSQPRGVALTHRNVLAALRIIPAALRPRATDVISHWLPLSHDLGLFGTLAAMGCGIRVCLSQPRDFIKQPDAWLAASCEAGATILVGPDFFYQYLVEAVPADEVTRYDLSGVRMALNGAEPIDPAGLDLFARHFAPAGFRREAQIPCYGLAEATLPVSFDSPLRPPAVDWVDRAALNDTLKAVPAGTGGRGVVNCGTPAPGVEVRVTAGGDVLPERSVGEIEIRGEAVTAGYYRETEPSARPGGWRGTGDLGYLADGCLHITGRSKEILILAGQNHYPQDIEDAVREAPGLFRRSAVAVVLPADPSAGLPERIGVFAEVASEGPHTATVTAIRRTAAEVLGGASVDVVLLPALGISRTTSGKFQRLLMRKRLLDGTLDNALAHITAAEVLTAPGTGPGGAPSHG</sequence>
<dbReference type="Proteomes" id="UP001403094">
    <property type="component" value="Unassembled WGS sequence"/>
</dbReference>
<reference evidence="4" key="1">
    <citation type="journal article" date="2019" name="Int. J. Syst. Evol. Microbiol.">
        <title>The Global Catalogue of Microorganisms (GCM) 10K type strain sequencing project: providing services to taxonomists for standard genome sequencing and annotation.</title>
        <authorList>
            <consortium name="The Broad Institute Genomics Platform"/>
            <consortium name="The Broad Institute Genome Sequencing Center for Infectious Disease"/>
            <person name="Wu L."/>
            <person name="Ma J."/>
        </authorList>
    </citation>
    <scope>NUCLEOTIDE SEQUENCE [LARGE SCALE GENOMIC DNA]</scope>
    <source>
        <strain evidence="4">JCM 14549</strain>
    </source>
</reference>
<protein>
    <recommendedName>
        <fullName evidence="2">AMP-dependent synthetase/ligase domain-containing protein</fullName>
    </recommendedName>
</protein>
<proteinExistence type="inferred from homology"/>